<dbReference type="Proteomes" id="UP001530293">
    <property type="component" value="Unassembled WGS sequence"/>
</dbReference>
<feature type="repeat" description="HEAT" evidence="15">
    <location>
        <begin position="411"/>
        <end position="447"/>
    </location>
</feature>
<dbReference type="Pfam" id="PF00400">
    <property type="entry name" value="WD40"/>
    <property type="match status" value="5"/>
</dbReference>
<sequence length="2075" mass="224465">MATCLAALTQPDTNIIRQAELALKPILKQPQSVLAMMEVVKAASTQSEAVRHVAVIVLRKRITGHMAKFDASTKAAIKAELLVILQTENSRPVRNGVVALVATVCKAEAENDTDSPQAAANWPELFQFIAAAAGDGHPEARELAFLLLGEMTDTIGVHLKPQFGTLAGLFGAGLADGDIKVQNAAVKALGLLMSFLAEGEEIDFFVPLAQPVLTVAEACRVRHDEEAVSTTLDVLYDLTFSPSQALGALMSPIVRFALVCMTDSNLEMAVRDSAALVVATMAEAKPKHLGRDSALLASVVETIFNLIENSEGSAAGALFESNPAWKEDFVDQEGYDDTDEEHGITETGMAQGTLDMLACEIPKKYIFEPVVSRCMARLGSADPNQRKAAIACLGVIAEGCAEPLRENLAQVMPHVFQTAGDSDARVRECACFALGQISEHCQPEVLSYSSQILPIVFALLDDDNIAVQATSCYVLEMFCERLEPDGVRPLLDPLVRKLASMLEATTKRSVQEMTVAALAATAVAAEEEFAPYVVGVASLMSKLMELKEEKTYSLRGRALECMGHIAIAVGKEHFRPYFGMTMQCACEGLTLDSTDLHEFAYAAFANLAKVMEVEFAPVLGELVPHLVTVINQDEGQFEQAEEEEVRFLFFCLCACPSSPFISCKCCSIQGGQFNALDDSDEEDEGGNLVMHIRTALLETKKGAITALGEMAAHTGAAFVPFMPEVTTVLLNAAVNNWHPLVKAEVADAMSSLIVPFVAQDHNGEITWEKGDIAGPSPLSANTTRAVGVLVKALVEMMKDDAKEVVGKACESIQSIIELCGPHSLASVANDCLECTYAILAKEAPCQQIDDYGEEFGDDDDDHDSFMISVCDLVGSFGRVMGQHFVQYLPKFLPAICAYGKSSRPPSDRSMAIGCLGELAQELEGGIADHWSTIFYPACIAGLSDSDDSVKRNAAFCIGVSCEGLGQSVTSQYGAILQALSPLFSLDVTEGDTTSAVVDNASAAVARMIQTSPSHVPMAQVLPVLLKALPLKSDMTENETVYNCLFGLLQQNQSDLLANKVELRRVFTEAASDSSKVDDELKEKLKLAKLSVSSERVKSVDIHPTESWALAALYSGNVTIWDYESGSNVKTFEVSELPVRCAKFITRKQWFVSASDDMRLRIYNYNTMEKIKDFEAHSDYIRYVEVHPTLPYFLTSSDDMTIKCWDWDHGFDCTQYFEGHSHYVMMVKFNPKDTNTFASASLDRSIKVWGLGSPQPHYTLEGHERGVNCIDYYPSGDKPYILSGADDRTVKIWDYQTKSIVHSLDGHSHNICAVLFHPKLPLICSASEDGTVRLWQSTTYRAETTLNYGMERAWALAATRETTKLAIGFDEGCVVVELGSDDAVVSMDGTGKVVWAKNNEIQTTTVRGLAGAGEDDNALPDGERLPVVPRDLGACELYPQSIKHNCNGRFIAVCGDGEFIIYTAQALRNKAFGQAIDFVWSATGTGDYAIRESANRIKFFKNFKESRAIKPATASADGLFGGHLLGVKGGDSAVLFYDWDSGEFVRKIDVAPKEVYWSESGNLVLIACEESAYVLSYNAAVVSSAIAMGQVSPEDGVDGSFDLLYEINDTITSGEWVGDCFIYCNNAGRLNYSVGGKIQTLVHLDTKSSGATMHSVLGYLAKEDRVYLVDKSLNIISYRVMLAVLQYQTAVMRGDFDAANALLPSIPESEYTIIARFLEAQGFKEEALEVTTDDDHKFDLSLELGKIDVAHELMKHTPPDEKNSIDTMAKWKKLSDAALKISDFELTEACSLASDDFPGLLLLYSAVGNFEGMEQLAKMAQAKGKTNIAFVSYLLTGNVEECANLLVSTNRLPEAAFFARTYLPSRVDEIVSLWKADLSKVSETAANALADPASHPELFPDRGVALQVEKMFLMQREASKATGISSSDYPTAKDDLDLDLIAMVKSQGGGGGASTSTPPPPPPAPQRAVDDSVDSETGEAAAEAEAAARAQAAEAEAASRARAAEAEAAARARAAEAEAAARARAAEAARLAQEAERQRLAAAEAARIAAEEEAAAEAAAAAKAAEEDVDDFGEDW</sequence>
<dbReference type="SMART" id="SM00320">
    <property type="entry name" value="WD40"/>
    <property type="match status" value="6"/>
</dbReference>
<dbReference type="Pfam" id="PF03810">
    <property type="entry name" value="IBN_N"/>
    <property type="match status" value="1"/>
</dbReference>
<evidence type="ECO:0000256" key="8">
    <source>
        <dbReference type="ARBA" id="ARBA00022892"/>
    </source>
</evidence>
<dbReference type="InterPro" id="IPR036322">
    <property type="entry name" value="WD40_repeat_dom_sf"/>
</dbReference>
<comment type="similarity">
    <text evidence="3">Belongs to the WD repeat COPB2 family.</text>
</comment>
<evidence type="ECO:0000256" key="7">
    <source>
        <dbReference type="ARBA" id="ARBA00022737"/>
    </source>
</evidence>
<evidence type="ECO:0000256" key="11">
    <source>
        <dbReference type="ARBA" id="ARBA00023136"/>
    </source>
</evidence>
<evidence type="ECO:0000256" key="4">
    <source>
        <dbReference type="ARBA" id="ARBA00022448"/>
    </source>
</evidence>
<dbReference type="Pfam" id="PF25780">
    <property type="entry name" value="TPR_IPO5"/>
    <property type="match status" value="1"/>
</dbReference>
<keyword evidence="5" id="KW-0963">Cytoplasm</keyword>
<evidence type="ECO:0000313" key="19">
    <source>
        <dbReference type="EMBL" id="KAL3764191.1"/>
    </source>
</evidence>
<keyword evidence="8" id="KW-0931">ER-Golgi transport</keyword>
<evidence type="ECO:0000256" key="14">
    <source>
        <dbReference type="ARBA" id="ARBA00032920"/>
    </source>
</evidence>
<evidence type="ECO:0000256" key="6">
    <source>
        <dbReference type="ARBA" id="ARBA00022574"/>
    </source>
</evidence>
<protein>
    <recommendedName>
        <fullName evidence="14">Beta'-coat protein</fullName>
    </recommendedName>
</protein>
<dbReference type="CDD" id="cd00200">
    <property type="entry name" value="WD40"/>
    <property type="match status" value="1"/>
</dbReference>
<dbReference type="PANTHER" id="PTHR19876">
    <property type="entry name" value="COATOMER"/>
    <property type="match status" value="1"/>
</dbReference>
<dbReference type="EMBL" id="JALLBG020000108">
    <property type="protein sequence ID" value="KAL3764191.1"/>
    <property type="molecule type" value="Genomic_DNA"/>
</dbReference>
<gene>
    <name evidence="19" type="ORF">ACHAWU_004003</name>
</gene>
<dbReference type="PANTHER" id="PTHR19876:SF2">
    <property type="entry name" value="COATOMER SUBUNIT BETA"/>
    <property type="match status" value="1"/>
</dbReference>
<evidence type="ECO:0000313" key="20">
    <source>
        <dbReference type="Proteomes" id="UP001530293"/>
    </source>
</evidence>
<keyword evidence="11" id="KW-0472">Membrane</keyword>
<dbReference type="GO" id="GO:0015031">
    <property type="term" value="P:protein transport"/>
    <property type="evidence" value="ECO:0007669"/>
    <property type="project" value="UniProtKB-KW"/>
</dbReference>
<dbReference type="InterPro" id="IPR001494">
    <property type="entry name" value="Importin-beta_N"/>
</dbReference>
<dbReference type="CDD" id="cd22947">
    <property type="entry name" value="Coatomer_WDAD_beta-like"/>
    <property type="match status" value="1"/>
</dbReference>
<comment type="function">
    <text evidence="13">The coatomer is a cytosolic protein complex that binds to dilysine motifs and reversibly associates with Golgi non-clathrin-coated vesicles, which further mediate biosynthetic protein transport from the ER, via the Golgi up to the trans Golgi network. Coatomer complex is required for budding from Golgi membranes, and is essential for the retrograde Golgi-to-ER transport of dilysine-tagged proteins.</text>
</comment>
<feature type="repeat" description="WD" evidence="16">
    <location>
        <begin position="1216"/>
        <end position="1258"/>
    </location>
</feature>
<dbReference type="SUPFAM" id="SSF50974">
    <property type="entry name" value="Nitrous oxide reductase, N-terminal domain"/>
    <property type="match status" value="1"/>
</dbReference>
<dbReference type="GO" id="GO:0000139">
    <property type="term" value="C:Golgi membrane"/>
    <property type="evidence" value="ECO:0007669"/>
    <property type="project" value="UniProtKB-SubCell"/>
</dbReference>
<organism evidence="19 20">
    <name type="scientific">Discostella pseudostelligera</name>
    <dbReference type="NCBI Taxonomy" id="259834"/>
    <lineage>
        <taxon>Eukaryota</taxon>
        <taxon>Sar</taxon>
        <taxon>Stramenopiles</taxon>
        <taxon>Ochrophyta</taxon>
        <taxon>Bacillariophyta</taxon>
        <taxon>Coscinodiscophyceae</taxon>
        <taxon>Thalassiosirophycidae</taxon>
        <taxon>Stephanodiscales</taxon>
        <taxon>Stephanodiscaceae</taxon>
        <taxon>Discostella</taxon>
    </lineage>
</organism>
<dbReference type="PROSITE" id="PS50166">
    <property type="entry name" value="IMPORTIN_B_NT"/>
    <property type="match status" value="1"/>
</dbReference>
<dbReference type="PRINTS" id="PR00320">
    <property type="entry name" value="GPROTEINBRPT"/>
</dbReference>
<evidence type="ECO:0000259" key="18">
    <source>
        <dbReference type="PROSITE" id="PS50166"/>
    </source>
</evidence>
<dbReference type="InterPro" id="IPR056176">
    <property type="entry name" value="TPR_COPA_B"/>
</dbReference>
<dbReference type="InterPro" id="IPR021133">
    <property type="entry name" value="HEAT_type_2"/>
</dbReference>
<keyword evidence="9" id="KW-0653">Protein transport</keyword>
<dbReference type="PROSITE" id="PS50294">
    <property type="entry name" value="WD_REPEATS_REGION"/>
    <property type="match status" value="4"/>
</dbReference>
<dbReference type="GO" id="GO:0016192">
    <property type="term" value="P:vesicle-mediated transport"/>
    <property type="evidence" value="ECO:0007669"/>
    <property type="project" value="UniProtKB-KW"/>
</dbReference>
<dbReference type="InterPro" id="IPR020472">
    <property type="entry name" value="WD40_PAC1"/>
</dbReference>
<dbReference type="SMART" id="SM00913">
    <property type="entry name" value="IBN_N"/>
    <property type="match status" value="1"/>
</dbReference>
<keyword evidence="6 16" id="KW-0853">WD repeat</keyword>
<dbReference type="InterPro" id="IPR011989">
    <property type="entry name" value="ARM-like"/>
</dbReference>
<dbReference type="InterPro" id="IPR006692">
    <property type="entry name" value="Beta-prop_COPA/B_2nd"/>
</dbReference>
<evidence type="ECO:0000256" key="13">
    <source>
        <dbReference type="ARBA" id="ARBA00025536"/>
    </source>
</evidence>
<keyword evidence="20" id="KW-1185">Reference proteome</keyword>
<feature type="region of interest" description="Disordered" evidence="17">
    <location>
        <begin position="1944"/>
        <end position="1984"/>
    </location>
</feature>
<feature type="repeat" description="HEAT" evidence="15">
    <location>
        <begin position="452"/>
        <end position="490"/>
    </location>
</feature>
<evidence type="ECO:0000256" key="1">
    <source>
        <dbReference type="ARBA" id="ARBA00004255"/>
    </source>
</evidence>
<evidence type="ECO:0000256" key="15">
    <source>
        <dbReference type="PROSITE-ProRule" id="PRU00103"/>
    </source>
</evidence>
<dbReference type="InterPro" id="IPR015943">
    <property type="entry name" value="WD40/YVTN_repeat-like_dom_sf"/>
</dbReference>
<dbReference type="FunFam" id="1.25.40.470:FF:000001">
    <property type="entry name" value="Coatomer subunit beta"/>
    <property type="match status" value="1"/>
</dbReference>
<keyword evidence="12" id="KW-0968">Cytoplasmic vesicle</keyword>
<name>A0ABD3MJD0_9STRA</name>
<evidence type="ECO:0000256" key="9">
    <source>
        <dbReference type="ARBA" id="ARBA00022927"/>
    </source>
</evidence>
<dbReference type="Gene3D" id="1.25.40.470">
    <property type="match status" value="1"/>
</dbReference>
<reference evidence="19 20" key="1">
    <citation type="submission" date="2024-10" db="EMBL/GenBank/DDBJ databases">
        <title>Updated reference genomes for cyclostephanoid diatoms.</title>
        <authorList>
            <person name="Roberts W.R."/>
            <person name="Alverson A.J."/>
        </authorList>
    </citation>
    <scope>NUCLEOTIDE SEQUENCE [LARGE SCALE GENOMIC DNA]</scope>
    <source>
        <strain evidence="19 20">AJA232-27</strain>
    </source>
</reference>
<dbReference type="Gene3D" id="2.130.10.10">
    <property type="entry name" value="YVTN repeat-like/Quinoprotein amine dehydrogenase"/>
    <property type="match status" value="2"/>
</dbReference>
<feature type="compositionally biased region" description="Acidic residues" evidence="17">
    <location>
        <begin position="2066"/>
        <end position="2075"/>
    </location>
</feature>
<keyword evidence="7" id="KW-0677">Repeat</keyword>
<evidence type="ECO:0000256" key="12">
    <source>
        <dbReference type="ARBA" id="ARBA00023329"/>
    </source>
</evidence>
<feature type="repeat" description="WD" evidence="16">
    <location>
        <begin position="1259"/>
        <end position="1302"/>
    </location>
</feature>
<dbReference type="PROSITE" id="PS50082">
    <property type="entry name" value="WD_REPEATS_2"/>
    <property type="match status" value="5"/>
</dbReference>
<evidence type="ECO:0000256" key="10">
    <source>
        <dbReference type="ARBA" id="ARBA00023034"/>
    </source>
</evidence>
<dbReference type="Gene3D" id="1.25.10.10">
    <property type="entry name" value="Leucine-rich Repeat Variant"/>
    <property type="match status" value="1"/>
</dbReference>
<dbReference type="FunFam" id="2.130.10.10:FF:000016">
    <property type="entry name" value="Coatomer alpha subunit, putative"/>
    <property type="match status" value="1"/>
</dbReference>
<dbReference type="Pfam" id="PF23953">
    <property type="entry name" value="TPR_COPA_B"/>
    <property type="match status" value="1"/>
</dbReference>
<feature type="compositionally biased region" description="Basic and acidic residues" evidence="17">
    <location>
        <begin position="2022"/>
        <end position="2038"/>
    </location>
</feature>
<dbReference type="InterPro" id="IPR011045">
    <property type="entry name" value="N2O_reductase_N"/>
</dbReference>
<dbReference type="InterPro" id="IPR016024">
    <property type="entry name" value="ARM-type_fold"/>
</dbReference>
<feature type="repeat" description="WD" evidence="16">
    <location>
        <begin position="1089"/>
        <end position="1130"/>
    </location>
</feature>
<dbReference type="Pfam" id="PF04053">
    <property type="entry name" value="B-prop_COPA_B_2nd"/>
    <property type="match status" value="1"/>
</dbReference>
<evidence type="ECO:0000256" key="17">
    <source>
        <dbReference type="SAM" id="MobiDB-lite"/>
    </source>
</evidence>
<dbReference type="Pfam" id="PF13513">
    <property type="entry name" value="HEAT_EZ"/>
    <property type="match status" value="1"/>
</dbReference>
<feature type="repeat" description="WD" evidence="16">
    <location>
        <begin position="1303"/>
        <end position="1344"/>
    </location>
</feature>
<accession>A0ABD3MJD0</accession>
<dbReference type="InterPro" id="IPR057672">
    <property type="entry name" value="TPR_IPO4/5"/>
</dbReference>
<dbReference type="GO" id="GO:0030663">
    <property type="term" value="C:COPI-coated vesicle membrane"/>
    <property type="evidence" value="ECO:0007669"/>
    <property type="project" value="UniProtKB-SubCell"/>
</dbReference>
<dbReference type="InterPro" id="IPR001680">
    <property type="entry name" value="WD40_rpt"/>
</dbReference>
<comment type="subcellular location">
    <subcellularLocation>
        <location evidence="2">Cytoplasmic vesicle</location>
        <location evidence="2">COPI-coated vesicle membrane</location>
        <topology evidence="2">Peripheral membrane protein</topology>
        <orientation evidence="2">Cytoplasmic side</orientation>
    </subcellularLocation>
    <subcellularLocation>
        <location evidence="1">Golgi apparatus membrane</location>
        <topology evidence="1">Peripheral membrane protein</topology>
        <orientation evidence="1">Cytoplasmic side</orientation>
    </subcellularLocation>
</comment>
<dbReference type="InterPro" id="IPR050844">
    <property type="entry name" value="Coatomer_complex_subunit"/>
</dbReference>
<feature type="repeat" description="WD" evidence="16">
    <location>
        <begin position="1173"/>
        <end position="1205"/>
    </location>
</feature>
<evidence type="ECO:0000256" key="16">
    <source>
        <dbReference type="PROSITE-ProRule" id="PRU00221"/>
    </source>
</evidence>
<evidence type="ECO:0000256" key="2">
    <source>
        <dbReference type="ARBA" id="ARBA00004347"/>
    </source>
</evidence>
<comment type="caution">
    <text evidence="19">The sequence shown here is derived from an EMBL/GenBank/DDBJ whole genome shotgun (WGS) entry which is preliminary data.</text>
</comment>
<dbReference type="SUPFAM" id="SSF50978">
    <property type="entry name" value="WD40 repeat-like"/>
    <property type="match status" value="1"/>
</dbReference>
<dbReference type="SUPFAM" id="SSF48371">
    <property type="entry name" value="ARM repeat"/>
    <property type="match status" value="2"/>
</dbReference>
<evidence type="ECO:0000256" key="5">
    <source>
        <dbReference type="ARBA" id="ARBA00022490"/>
    </source>
</evidence>
<proteinExistence type="inferred from homology"/>
<keyword evidence="4" id="KW-0813">Transport</keyword>
<keyword evidence="10" id="KW-0333">Golgi apparatus</keyword>
<feature type="region of interest" description="Disordered" evidence="17">
    <location>
        <begin position="2022"/>
        <end position="2075"/>
    </location>
</feature>
<evidence type="ECO:0000256" key="3">
    <source>
        <dbReference type="ARBA" id="ARBA00010844"/>
    </source>
</evidence>
<feature type="domain" description="Importin N-terminal" evidence="18">
    <location>
        <begin position="19"/>
        <end position="87"/>
    </location>
</feature>
<dbReference type="PROSITE" id="PS50077">
    <property type="entry name" value="HEAT_REPEAT"/>
    <property type="match status" value="2"/>
</dbReference>